<evidence type="ECO:0000313" key="4">
    <source>
        <dbReference type="Proteomes" id="UP001500469"/>
    </source>
</evidence>
<sequence>MTQLVYLDDDKIQHLLMKKLIGIYLPDCSVQFFSEPEKLDSWLVENAADLILSDLNFDSSSGWDWLADFSSKSSAPIVFVTASSSSEDRRKAGKFAVVKAVMEKPISEENWQVLANLILGLG</sequence>
<dbReference type="PROSITE" id="PS50110">
    <property type="entry name" value="RESPONSE_REGULATORY"/>
    <property type="match status" value="1"/>
</dbReference>
<dbReference type="Pfam" id="PF00072">
    <property type="entry name" value="Response_reg"/>
    <property type="match status" value="1"/>
</dbReference>
<protein>
    <recommendedName>
        <fullName evidence="2">Response regulatory domain-containing protein</fullName>
    </recommendedName>
</protein>
<dbReference type="Gene3D" id="3.40.50.2300">
    <property type="match status" value="1"/>
</dbReference>
<dbReference type="EMBL" id="BAAAFI010000007">
    <property type="protein sequence ID" value="GAA0878768.1"/>
    <property type="molecule type" value="Genomic_DNA"/>
</dbReference>
<evidence type="ECO:0000313" key="3">
    <source>
        <dbReference type="EMBL" id="GAA0878768.1"/>
    </source>
</evidence>
<dbReference type="SUPFAM" id="SSF52172">
    <property type="entry name" value="CheY-like"/>
    <property type="match status" value="1"/>
</dbReference>
<name>A0ABP3YDM7_9BACT</name>
<reference evidence="4" key="1">
    <citation type="journal article" date="2019" name="Int. J. Syst. Evol. Microbiol.">
        <title>The Global Catalogue of Microorganisms (GCM) 10K type strain sequencing project: providing services to taxonomists for standard genome sequencing and annotation.</title>
        <authorList>
            <consortium name="The Broad Institute Genomics Platform"/>
            <consortium name="The Broad Institute Genome Sequencing Center for Infectious Disease"/>
            <person name="Wu L."/>
            <person name="Ma J."/>
        </authorList>
    </citation>
    <scope>NUCLEOTIDE SEQUENCE [LARGE SCALE GENOMIC DNA]</scope>
    <source>
        <strain evidence="4">JCM 16112</strain>
    </source>
</reference>
<feature type="domain" description="Response regulatory" evidence="2">
    <location>
        <begin position="3"/>
        <end position="119"/>
    </location>
</feature>
<feature type="modified residue" description="4-aspartylphosphate" evidence="1">
    <location>
        <position position="54"/>
    </location>
</feature>
<keyword evidence="1" id="KW-0597">Phosphoprotein</keyword>
<dbReference type="InterPro" id="IPR011006">
    <property type="entry name" value="CheY-like_superfamily"/>
</dbReference>
<organism evidence="3 4">
    <name type="scientific">Algoriphagus jejuensis</name>
    <dbReference type="NCBI Taxonomy" id="419934"/>
    <lineage>
        <taxon>Bacteria</taxon>
        <taxon>Pseudomonadati</taxon>
        <taxon>Bacteroidota</taxon>
        <taxon>Cytophagia</taxon>
        <taxon>Cytophagales</taxon>
        <taxon>Cyclobacteriaceae</taxon>
        <taxon>Algoriphagus</taxon>
    </lineage>
</organism>
<evidence type="ECO:0000256" key="1">
    <source>
        <dbReference type="PROSITE-ProRule" id="PRU00169"/>
    </source>
</evidence>
<accession>A0ABP3YDM7</accession>
<dbReference type="InterPro" id="IPR001789">
    <property type="entry name" value="Sig_transdc_resp-reg_receiver"/>
</dbReference>
<comment type="caution">
    <text evidence="3">The sequence shown here is derived from an EMBL/GenBank/DDBJ whole genome shotgun (WGS) entry which is preliminary data.</text>
</comment>
<evidence type="ECO:0000259" key="2">
    <source>
        <dbReference type="PROSITE" id="PS50110"/>
    </source>
</evidence>
<proteinExistence type="predicted"/>
<gene>
    <name evidence="3" type="ORF">GCM10009119_17360</name>
</gene>
<dbReference type="RefSeq" id="WP_343850474.1">
    <property type="nucleotide sequence ID" value="NZ_BAAAFI010000007.1"/>
</dbReference>
<dbReference type="CDD" id="cd00156">
    <property type="entry name" value="REC"/>
    <property type="match status" value="1"/>
</dbReference>
<keyword evidence="4" id="KW-1185">Reference proteome</keyword>
<dbReference type="Proteomes" id="UP001500469">
    <property type="component" value="Unassembled WGS sequence"/>
</dbReference>